<keyword evidence="3" id="KW-0732">Signal</keyword>
<keyword evidence="9" id="KW-1185">Reference proteome</keyword>
<comment type="similarity">
    <text evidence="2">Belongs to the SusD family.</text>
</comment>
<evidence type="ECO:0000259" key="6">
    <source>
        <dbReference type="Pfam" id="PF07980"/>
    </source>
</evidence>
<dbReference type="InterPro" id="IPR012944">
    <property type="entry name" value="SusD_RagB_dom"/>
</dbReference>
<sequence>MKNSILSLVKPLEIRAFLLVLITGIALFSCEETLEEEPEYAVDAAKIFSTEERAELALKGALFQIENGFWANQGTHQLIAASGTFLYRSTSSGGYIAEYNNNIFKDNQPWSSSIWNDIYSSIYSLNVITNYFETNKPDFDKLSDGYKKVLGSAYFLRAYQYFKLVRFWGKVPMPLQPAIGITHTPLSTEVEVYLQIIKDFEQAKTLLPAGSGVPQNFQGPIKTAADAFLAKVYATQAGWYNMPELWVKAKTHADLVIASNNYMLEDDIAKLHSTAGRNSREAIFELQANYVVNLNNLSQAYNPLDYEYDGSFGGFIKVQPWMWTQQMGDNLYSDYTKNATTGKITAVREHDPRVDITYIDSSFTRVNSTPVTVYPRSKTTSGAYLYVAKYLDFNRTSNASMCNWKVLRYADILLLRAEIENEINGPANAYQYVNQVLDRARRNGKGTYPLSWNLTNVPTKESFRKKIAWERMYELIGEGHEFYESRRRGKDFLVNEFISVHNNFNDPVLAPLIRTKATDDGIMHLVIPLSESANNNAID</sequence>
<proteinExistence type="inferred from homology"/>
<dbReference type="InterPro" id="IPR033985">
    <property type="entry name" value="SusD-like_N"/>
</dbReference>
<evidence type="ECO:0000256" key="2">
    <source>
        <dbReference type="ARBA" id="ARBA00006275"/>
    </source>
</evidence>
<dbReference type="RefSeq" id="WP_379926859.1">
    <property type="nucleotide sequence ID" value="NZ_JBHTJI010000042.1"/>
</dbReference>
<dbReference type="PROSITE" id="PS51257">
    <property type="entry name" value="PROKAR_LIPOPROTEIN"/>
    <property type="match status" value="1"/>
</dbReference>
<protein>
    <submittedName>
        <fullName evidence="8">RagB/SusD family nutrient uptake outer membrane protein</fullName>
    </submittedName>
</protein>
<dbReference type="Proteomes" id="UP001597061">
    <property type="component" value="Unassembled WGS sequence"/>
</dbReference>
<keyword evidence="5" id="KW-0998">Cell outer membrane</keyword>
<dbReference type="InterPro" id="IPR011990">
    <property type="entry name" value="TPR-like_helical_dom_sf"/>
</dbReference>
<evidence type="ECO:0000256" key="5">
    <source>
        <dbReference type="ARBA" id="ARBA00023237"/>
    </source>
</evidence>
<gene>
    <name evidence="8" type="ORF">ACFQ1R_13800</name>
</gene>
<evidence type="ECO:0000256" key="4">
    <source>
        <dbReference type="ARBA" id="ARBA00023136"/>
    </source>
</evidence>
<feature type="domain" description="RagB/SusD" evidence="6">
    <location>
        <begin position="296"/>
        <end position="490"/>
    </location>
</feature>
<dbReference type="SUPFAM" id="SSF48452">
    <property type="entry name" value="TPR-like"/>
    <property type="match status" value="1"/>
</dbReference>
<evidence type="ECO:0000259" key="7">
    <source>
        <dbReference type="Pfam" id="PF14322"/>
    </source>
</evidence>
<organism evidence="8 9">
    <name type="scientific">Mariniflexile jejuense</name>
    <dbReference type="NCBI Taxonomy" id="1173582"/>
    <lineage>
        <taxon>Bacteria</taxon>
        <taxon>Pseudomonadati</taxon>
        <taxon>Bacteroidota</taxon>
        <taxon>Flavobacteriia</taxon>
        <taxon>Flavobacteriales</taxon>
        <taxon>Flavobacteriaceae</taxon>
        <taxon>Mariniflexile</taxon>
    </lineage>
</organism>
<feature type="domain" description="SusD-like N-terminal" evidence="7">
    <location>
        <begin position="98"/>
        <end position="233"/>
    </location>
</feature>
<comment type="subcellular location">
    <subcellularLocation>
        <location evidence="1">Cell outer membrane</location>
    </subcellularLocation>
</comment>
<dbReference type="Pfam" id="PF14322">
    <property type="entry name" value="SusD-like_3"/>
    <property type="match status" value="1"/>
</dbReference>
<reference evidence="9" key="1">
    <citation type="journal article" date="2019" name="Int. J. Syst. Evol. Microbiol.">
        <title>The Global Catalogue of Microorganisms (GCM) 10K type strain sequencing project: providing services to taxonomists for standard genome sequencing and annotation.</title>
        <authorList>
            <consortium name="The Broad Institute Genomics Platform"/>
            <consortium name="The Broad Institute Genome Sequencing Center for Infectious Disease"/>
            <person name="Wu L."/>
            <person name="Ma J."/>
        </authorList>
    </citation>
    <scope>NUCLEOTIDE SEQUENCE [LARGE SCALE GENOMIC DNA]</scope>
    <source>
        <strain evidence="9">CCUG 62414</strain>
    </source>
</reference>
<evidence type="ECO:0000313" key="9">
    <source>
        <dbReference type="Proteomes" id="UP001597061"/>
    </source>
</evidence>
<evidence type="ECO:0000256" key="3">
    <source>
        <dbReference type="ARBA" id="ARBA00022729"/>
    </source>
</evidence>
<dbReference type="Gene3D" id="1.25.40.390">
    <property type="match status" value="1"/>
</dbReference>
<evidence type="ECO:0000256" key="1">
    <source>
        <dbReference type="ARBA" id="ARBA00004442"/>
    </source>
</evidence>
<evidence type="ECO:0000313" key="8">
    <source>
        <dbReference type="EMBL" id="MFD0991177.1"/>
    </source>
</evidence>
<accession>A0ABW3JL74</accession>
<keyword evidence="4" id="KW-0472">Membrane</keyword>
<name>A0ABW3JL74_9FLAO</name>
<dbReference type="EMBL" id="JBHTJI010000042">
    <property type="protein sequence ID" value="MFD0991177.1"/>
    <property type="molecule type" value="Genomic_DNA"/>
</dbReference>
<comment type="caution">
    <text evidence="8">The sequence shown here is derived from an EMBL/GenBank/DDBJ whole genome shotgun (WGS) entry which is preliminary data.</text>
</comment>
<dbReference type="Pfam" id="PF07980">
    <property type="entry name" value="SusD_RagB"/>
    <property type="match status" value="1"/>
</dbReference>